<feature type="compositionally biased region" description="Basic and acidic residues" evidence="2">
    <location>
        <begin position="243"/>
        <end position="252"/>
    </location>
</feature>
<protein>
    <recommendedName>
        <fullName evidence="5">Plasmid recombination enzyme</fullName>
    </recommendedName>
</protein>
<feature type="coiled-coil region" evidence="1">
    <location>
        <begin position="410"/>
        <end position="514"/>
    </location>
</feature>
<proteinExistence type="predicted"/>
<evidence type="ECO:0000256" key="2">
    <source>
        <dbReference type="SAM" id="MobiDB-lite"/>
    </source>
</evidence>
<keyword evidence="1" id="KW-0175">Coiled coil</keyword>
<dbReference type="EMBL" id="CP039964">
    <property type="protein sequence ID" value="QCO55478.1"/>
    <property type="molecule type" value="Genomic_DNA"/>
</dbReference>
<reference evidence="3 4" key="1">
    <citation type="submission" date="2019-05" db="EMBL/GenBank/DDBJ databases">
        <title>Pseudorhodobacter turbinis sp. nov., isolated from the gut of the Korean turban shell.</title>
        <authorList>
            <person name="Jeong Y.-S."/>
            <person name="Kang W.-R."/>
            <person name="Bae J.-W."/>
        </authorList>
    </citation>
    <scope>NUCLEOTIDE SEQUENCE [LARGE SCALE GENOMIC DNA]</scope>
    <source>
        <strain evidence="3 4">S12M18</strain>
    </source>
</reference>
<feature type="region of interest" description="Disordered" evidence="2">
    <location>
        <begin position="243"/>
        <end position="270"/>
    </location>
</feature>
<dbReference type="GO" id="GO:0003677">
    <property type="term" value="F:DNA binding"/>
    <property type="evidence" value="ECO:0007669"/>
    <property type="project" value="InterPro"/>
</dbReference>
<dbReference type="Gene3D" id="3.30.930.30">
    <property type="match status" value="1"/>
</dbReference>
<dbReference type="OrthoDB" id="7586183at2"/>
<dbReference type="CDD" id="cd17242">
    <property type="entry name" value="MobM_relaxase"/>
    <property type="match status" value="1"/>
</dbReference>
<sequence>MTLEMHRYPRSIMSIQPEFDNPQIAAIRTIPIVLRFQGLHPGNLGRFVMHDKRKGGDLSHVDLDATSLNEPLFGEADWKKTLLAEIKQAKHSNLRVHIEALQAKSRKKEASQRQLEGLLDPWQRCANGPLREGIITVNKSWFGGTGHAGWDPEKVDQFRDAALSFLEQHFPNGELRYASGHADEEAYHIHFVVAVWRERFTLNRGLQYLLQASMNPLIASYEHAQNLAGEAFTDLGITRGERRAAARRDAKAANEPMPEKRRHVSPSQWRGEQVEQAHMEAGKIVSAAEATSVEAQAALSDAKQVLAASKQTAETIIEDGRTLAKATVRKSRKRAIKEAHARKAAMERENAAETQQLETVKALAAQKAIAARAAEEEQAAAAAMLIEYVNKLSAAQDKAQGWFDRTLVQKAAETEALKAAQEERSKLELANEQASGEVTAINLEKGRVSAGLQEAARDLKTVQDEVLAEQAAVQTAKEALEVINRRKVAGEEALEDVQLALKDTEAKKVEVESMIIAVEDGIKLIADGMILRNDMPGQDKPLKWGPAAPKDKEARDGLLKKIRPAWSLISRIAKVISEAVQTLVKAERQKLAQEAAYVAGLRDDWDAEQRAKLEAISKPPAPDW</sequence>
<evidence type="ECO:0000313" key="4">
    <source>
        <dbReference type="Proteomes" id="UP000298631"/>
    </source>
</evidence>
<keyword evidence="4" id="KW-1185">Reference proteome</keyword>
<dbReference type="InterPro" id="IPR001668">
    <property type="entry name" value="Mob_Pre"/>
</dbReference>
<dbReference type="Pfam" id="PF01076">
    <property type="entry name" value="Mob_Pre"/>
    <property type="match status" value="1"/>
</dbReference>
<evidence type="ECO:0000313" key="3">
    <source>
        <dbReference type="EMBL" id="QCO55478.1"/>
    </source>
</evidence>
<gene>
    <name evidence="3" type="ORF">EOK75_06745</name>
</gene>
<organism evidence="3 4">
    <name type="scientific">Pseudorhodobacter turbinis</name>
    <dbReference type="NCBI Taxonomy" id="2500533"/>
    <lineage>
        <taxon>Bacteria</taxon>
        <taxon>Pseudomonadati</taxon>
        <taxon>Pseudomonadota</taxon>
        <taxon>Alphaproteobacteria</taxon>
        <taxon>Rhodobacterales</taxon>
        <taxon>Paracoccaceae</taxon>
        <taxon>Pseudorhodobacter</taxon>
    </lineage>
</organism>
<feature type="coiled-coil region" evidence="1">
    <location>
        <begin position="336"/>
        <end position="363"/>
    </location>
</feature>
<evidence type="ECO:0000256" key="1">
    <source>
        <dbReference type="SAM" id="Coils"/>
    </source>
</evidence>
<accession>A0A4P8EF55</accession>
<dbReference type="GO" id="GO:0006310">
    <property type="term" value="P:DNA recombination"/>
    <property type="evidence" value="ECO:0007669"/>
    <property type="project" value="InterPro"/>
</dbReference>
<dbReference type="AlphaFoldDB" id="A0A4P8EF55"/>
<name>A0A4P8EF55_9RHOB</name>
<dbReference type="KEGG" id="pseb:EOK75_06745"/>
<dbReference type="Proteomes" id="UP000298631">
    <property type="component" value="Chromosome"/>
</dbReference>
<evidence type="ECO:0008006" key="5">
    <source>
        <dbReference type="Google" id="ProtNLM"/>
    </source>
</evidence>